<evidence type="ECO:0000313" key="1">
    <source>
        <dbReference type="EMBL" id="ETK12754.1"/>
    </source>
</evidence>
<protein>
    <recommendedName>
        <fullName evidence="3">MarR family transcriptional regulator</fullName>
    </recommendedName>
</protein>
<dbReference type="InterPro" id="IPR052552">
    <property type="entry name" value="YeaO-like"/>
</dbReference>
<dbReference type="EMBL" id="AYYF01001068">
    <property type="protein sequence ID" value="ETK12754.1"/>
    <property type="molecule type" value="Genomic_DNA"/>
</dbReference>
<dbReference type="Pfam" id="PF22752">
    <property type="entry name" value="DUF488-N3i"/>
    <property type="match status" value="1"/>
</dbReference>
<dbReference type="Proteomes" id="UP000034980">
    <property type="component" value="Unassembled WGS sequence"/>
</dbReference>
<dbReference type="PANTHER" id="PTHR36849">
    <property type="entry name" value="CYTOPLASMIC PROTEIN-RELATED"/>
    <property type="match status" value="1"/>
</dbReference>
<organism evidence="1 2">
    <name type="scientific">Tannerella sp. oral taxon BU063 isolate Cell 8/11</name>
    <dbReference type="NCBI Taxonomy" id="1411915"/>
    <lineage>
        <taxon>Bacteria</taxon>
        <taxon>Pseudomonadati</taxon>
        <taxon>Bacteroidota</taxon>
        <taxon>Bacteroidia</taxon>
        <taxon>Bacteroidales</taxon>
        <taxon>Tannerellaceae</taxon>
        <taxon>Tannerella</taxon>
    </lineage>
</organism>
<gene>
    <name evidence="1" type="ORF">T235_07630</name>
</gene>
<comment type="caution">
    <text evidence="1">The sequence shown here is derived from an EMBL/GenBank/DDBJ whole genome shotgun (WGS) entry which is preliminary data.</text>
</comment>
<evidence type="ECO:0008006" key="3">
    <source>
        <dbReference type="Google" id="ProtNLM"/>
    </source>
</evidence>
<sequence length="121" mass="14065">MMTPCIQIKRVYEAADPADGFRILVDRLWPRGIRKDALPYDLWPKDLTPSPALRRWFHEDPDGRWAEFSQRYRSELATAPSVDEVISRIRPYDTVTLLSAAKATDHNHALILRDFLTQRMG</sequence>
<dbReference type="AlphaFoldDB" id="W2CZX2"/>
<dbReference type="PATRIC" id="fig|1411915.3.peg.655"/>
<accession>W2CZX2</accession>
<name>W2CZX2_9BACT</name>
<reference evidence="1 2" key="1">
    <citation type="submission" date="2013-11" db="EMBL/GenBank/DDBJ databases">
        <title>Single cell genomics of uncultured Tannerella BU063 (oral taxon 286).</title>
        <authorList>
            <person name="Beall C.J."/>
            <person name="Campbell A.G."/>
            <person name="Griffen A.L."/>
            <person name="Podar M."/>
            <person name="Leys E.J."/>
        </authorList>
    </citation>
    <scope>NUCLEOTIDE SEQUENCE [LARGE SCALE GENOMIC DNA]</scope>
    <source>
        <strain evidence="1">Cell 8/11</strain>
    </source>
</reference>
<proteinExistence type="predicted"/>
<dbReference type="PANTHER" id="PTHR36849:SF1">
    <property type="entry name" value="CYTOPLASMIC PROTEIN"/>
    <property type="match status" value="1"/>
</dbReference>
<evidence type="ECO:0000313" key="2">
    <source>
        <dbReference type="Proteomes" id="UP000034980"/>
    </source>
</evidence>